<gene>
    <name evidence="2" type="ORF">RFV38_02255</name>
</gene>
<organism evidence="2 3">
    <name type="scientific">Candidatus Cetobacterium colombiensis</name>
    <dbReference type="NCBI Taxonomy" id="3073100"/>
    <lineage>
        <taxon>Bacteria</taxon>
        <taxon>Fusobacteriati</taxon>
        <taxon>Fusobacteriota</taxon>
        <taxon>Fusobacteriia</taxon>
        <taxon>Fusobacteriales</taxon>
        <taxon>Fusobacteriaceae</taxon>
        <taxon>Cetobacterium</taxon>
    </lineage>
</organism>
<dbReference type="Proteomes" id="UP001279681">
    <property type="component" value="Unassembled WGS sequence"/>
</dbReference>
<name>A0ABU4W713_9FUSO</name>
<protein>
    <submittedName>
        <fullName evidence="2">Arsenate reductase family protein</fullName>
    </submittedName>
</protein>
<reference evidence="3" key="1">
    <citation type="submission" date="2023-07" db="EMBL/GenBank/DDBJ databases">
        <authorList>
            <person name="Colorado M.A."/>
            <person name="Villamil L.M."/>
            <person name="Melo J.F."/>
            <person name="Rodriguez J.A."/>
            <person name="Ruiz R.Y."/>
        </authorList>
    </citation>
    <scope>NUCLEOTIDE SEQUENCE [LARGE SCALE GENOMIC DNA]</scope>
    <source>
        <strain evidence="3">C33</strain>
    </source>
</reference>
<dbReference type="PANTHER" id="PTHR30041">
    <property type="entry name" value="ARSENATE REDUCTASE"/>
    <property type="match status" value="1"/>
</dbReference>
<dbReference type="PROSITE" id="PS51353">
    <property type="entry name" value="ARSC"/>
    <property type="match status" value="1"/>
</dbReference>
<comment type="similarity">
    <text evidence="1">Belongs to the ArsC family.</text>
</comment>
<dbReference type="EMBL" id="JAVIKH010000002">
    <property type="protein sequence ID" value="MDX8335325.1"/>
    <property type="molecule type" value="Genomic_DNA"/>
</dbReference>
<keyword evidence="3" id="KW-1185">Reference proteome</keyword>
<dbReference type="Gene3D" id="3.40.30.10">
    <property type="entry name" value="Glutaredoxin"/>
    <property type="match status" value="1"/>
</dbReference>
<evidence type="ECO:0000256" key="1">
    <source>
        <dbReference type="PROSITE-ProRule" id="PRU01282"/>
    </source>
</evidence>
<dbReference type="InterPro" id="IPR006660">
    <property type="entry name" value="Arsenate_reductase-like"/>
</dbReference>
<accession>A0ABU4W713</accession>
<comment type="caution">
    <text evidence="2">The sequence shown here is derived from an EMBL/GenBank/DDBJ whole genome shotgun (WGS) entry which is preliminary data.</text>
</comment>
<evidence type="ECO:0000313" key="2">
    <source>
        <dbReference type="EMBL" id="MDX8335325.1"/>
    </source>
</evidence>
<proteinExistence type="inferred from homology"/>
<sequence>MIIQIFGRKNCNDTKKVQRFFKERGIKFQFIDFSEKAPSKKEFENFLKYYNIEEFLDINGNEFKKRNLQYHVFDTKELLLENPILFKTPIIRWEKGVLLGYNLEILKKI</sequence>
<dbReference type="RefSeq" id="WP_320312734.1">
    <property type="nucleotide sequence ID" value="NZ_JAVIKH010000002.1"/>
</dbReference>
<evidence type="ECO:0000313" key="3">
    <source>
        <dbReference type="Proteomes" id="UP001279681"/>
    </source>
</evidence>
<dbReference type="SUPFAM" id="SSF52833">
    <property type="entry name" value="Thioredoxin-like"/>
    <property type="match status" value="1"/>
</dbReference>
<dbReference type="Pfam" id="PF03960">
    <property type="entry name" value="ArsC"/>
    <property type="match status" value="1"/>
</dbReference>
<dbReference type="InterPro" id="IPR036249">
    <property type="entry name" value="Thioredoxin-like_sf"/>
</dbReference>
<dbReference type="PANTHER" id="PTHR30041:SF8">
    <property type="entry name" value="PROTEIN YFFB"/>
    <property type="match status" value="1"/>
</dbReference>